<dbReference type="RefSeq" id="WP_176819386.1">
    <property type="nucleotide sequence ID" value="NZ_FNEM01000024.1"/>
</dbReference>
<evidence type="ECO:0000313" key="2">
    <source>
        <dbReference type="EMBL" id="SDK27612.1"/>
    </source>
</evidence>
<organism evidence="2 3">
    <name type="scientific">Ferrimonas sediminum</name>
    <dbReference type="NCBI Taxonomy" id="718193"/>
    <lineage>
        <taxon>Bacteria</taxon>
        <taxon>Pseudomonadati</taxon>
        <taxon>Pseudomonadota</taxon>
        <taxon>Gammaproteobacteria</taxon>
        <taxon>Alteromonadales</taxon>
        <taxon>Ferrimonadaceae</taxon>
        <taxon>Ferrimonas</taxon>
    </lineage>
</organism>
<dbReference type="EMBL" id="FNEM01000024">
    <property type="protein sequence ID" value="SDK27612.1"/>
    <property type="molecule type" value="Genomic_DNA"/>
</dbReference>
<protein>
    <recommendedName>
        <fullName evidence="1">DUF4136 domain-containing protein</fullName>
    </recommendedName>
</protein>
<evidence type="ECO:0000313" key="3">
    <source>
        <dbReference type="Proteomes" id="UP000199527"/>
    </source>
</evidence>
<sequence>MKLIPLFIALLLAGCTGSRSDVDYDPEFNFASVQQVSLLPSQHNNDPLNARRADDALKRMLRQQGWSVVPDSAIKLQLTLWQQTEANDSSFSIGIGGGRSSGNSSIGGAVSVPVTDPVADYQQLRIDMYHDQKQVWRSIDRYKINNRDSAEKRQQKTDKTLQRIFASLPLNNAK</sequence>
<name>A0A1G9AJU0_9GAMM</name>
<proteinExistence type="predicted"/>
<dbReference type="AlphaFoldDB" id="A0A1G9AJU0"/>
<gene>
    <name evidence="2" type="ORF">SAMN04488540_1244</name>
</gene>
<accession>A0A1G9AJU0</accession>
<dbReference type="PROSITE" id="PS51257">
    <property type="entry name" value="PROKAR_LIPOPROTEIN"/>
    <property type="match status" value="1"/>
</dbReference>
<keyword evidence="3" id="KW-1185">Reference proteome</keyword>
<dbReference type="Pfam" id="PF13590">
    <property type="entry name" value="DUF4136"/>
    <property type="match status" value="1"/>
</dbReference>
<dbReference type="Proteomes" id="UP000199527">
    <property type="component" value="Unassembled WGS sequence"/>
</dbReference>
<dbReference type="Gene3D" id="3.30.160.670">
    <property type="match status" value="1"/>
</dbReference>
<feature type="domain" description="DUF4136" evidence="1">
    <location>
        <begin position="22"/>
        <end position="169"/>
    </location>
</feature>
<dbReference type="InterPro" id="IPR025411">
    <property type="entry name" value="DUF4136"/>
</dbReference>
<reference evidence="3" key="1">
    <citation type="submission" date="2016-10" db="EMBL/GenBank/DDBJ databases">
        <authorList>
            <person name="Varghese N."/>
            <person name="Submissions S."/>
        </authorList>
    </citation>
    <scope>NUCLEOTIDE SEQUENCE [LARGE SCALE GENOMIC DNA]</scope>
    <source>
        <strain evidence="3">DSM 23317</strain>
    </source>
</reference>
<evidence type="ECO:0000259" key="1">
    <source>
        <dbReference type="Pfam" id="PF13590"/>
    </source>
</evidence>